<dbReference type="PANTHER" id="PTHR43308">
    <property type="entry name" value="OUTER MEMBRANE PROTEIN ALPHA-RELATED"/>
    <property type="match status" value="1"/>
</dbReference>
<evidence type="ECO:0000313" key="4">
    <source>
        <dbReference type="EMBL" id="ARU59800.1"/>
    </source>
</evidence>
<dbReference type="RefSeq" id="WP_087455188.1">
    <property type="nucleotide sequence ID" value="NZ_CP021434.1"/>
</dbReference>
<dbReference type="CDD" id="cd00688">
    <property type="entry name" value="ISOPREN_C2_like"/>
    <property type="match status" value="1"/>
</dbReference>
<keyword evidence="1" id="KW-0677">Repeat</keyword>
<dbReference type="OrthoDB" id="411361at2"/>
<protein>
    <recommendedName>
        <fullName evidence="3">SLH domain-containing protein</fullName>
    </recommendedName>
</protein>
<dbReference type="SUPFAM" id="SSF48239">
    <property type="entry name" value="Terpenoid cyclases/Protein prenyltransferases"/>
    <property type="match status" value="1"/>
</dbReference>
<evidence type="ECO:0000313" key="5">
    <source>
        <dbReference type="Proteomes" id="UP000195437"/>
    </source>
</evidence>
<evidence type="ECO:0000259" key="3">
    <source>
        <dbReference type="PROSITE" id="PS51272"/>
    </source>
</evidence>
<dbReference type="InterPro" id="IPR051465">
    <property type="entry name" value="Cell_Envelope_Struct_Comp"/>
</dbReference>
<keyword evidence="2" id="KW-0732">Signal</keyword>
<name>A0A1Y0IHP3_9BACL</name>
<proteinExistence type="predicted"/>
<feature type="signal peptide" evidence="2">
    <location>
        <begin position="1"/>
        <end position="28"/>
    </location>
</feature>
<dbReference type="Gene3D" id="1.50.10.20">
    <property type="match status" value="1"/>
</dbReference>
<dbReference type="Pfam" id="PF00432">
    <property type="entry name" value="Prenyltrans"/>
    <property type="match status" value="1"/>
</dbReference>
<dbReference type="InterPro" id="IPR008930">
    <property type="entry name" value="Terpenoid_cyclase/PrenylTrfase"/>
</dbReference>
<dbReference type="PROSITE" id="PS51272">
    <property type="entry name" value="SLH"/>
    <property type="match status" value="2"/>
</dbReference>
<sequence>MKRSNTSKWLVSALAMTLFAAPLSTAQAATTAELTTVRDGAINYMHGKLVQNNFRYVMDWPALTLYAAGQSPTSARWTTSAGQNGVTWREEDLKKNLNITDATTDFESTLLGALAAGKNPRAYGRRDLVQAVLSSQQDNGKFADTIYGFGDELLNPHIYGIIALYAAGVEIPNQQKAADYLLSKQHGDGGFNWALGNDRSNPDVTAMALIAMKALGLQQSHVGVQKALTYLKQNQSDLGGFKNEGIENPDSSAIVTEALLMYDIDPISWKKGSGDVISNMLTYRNADGAFGYTKGSASNILATQNVALALSDFIKGESVYEQLHHQYAGQSGAWKPLFADLPFSHPYYEENIELVNLGVVVGHPTGLYGPNDNVSREQFSTIMVNGLHLQDQLGPKITKFRDVKTDRWSNPYIQVAFKNKFIIGTSDSTFDPGGNVTGAQVMAILVRMLGLESDALARPNQKNWYDGHIQVANEQGLWYPGFDPKKNASRAEVGYAFIRFYEAEYKKGASI</sequence>
<dbReference type="Pfam" id="PF00395">
    <property type="entry name" value="SLH"/>
    <property type="match status" value="2"/>
</dbReference>
<dbReference type="InterPro" id="IPR001119">
    <property type="entry name" value="SLH_dom"/>
</dbReference>
<dbReference type="GO" id="GO:0003824">
    <property type="term" value="F:catalytic activity"/>
    <property type="evidence" value="ECO:0007669"/>
    <property type="project" value="InterPro"/>
</dbReference>
<dbReference type="KEGG" id="tum:CBW65_01085"/>
<accession>A0A1Y0IHP3</accession>
<dbReference type="AlphaFoldDB" id="A0A1Y0IHP3"/>
<dbReference type="InterPro" id="IPR001330">
    <property type="entry name" value="Prenyltrans"/>
</dbReference>
<evidence type="ECO:0000256" key="2">
    <source>
        <dbReference type="SAM" id="SignalP"/>
    </source>
</evidence>
<dbReference type="Proteomes" id="UP000195437">
    <property type="component" value="Chromosome"/>
</dbReference>
<organism evidence="4 5">
    <name type="scientific">Tumebacillus avium</name>
    <dbReference type="NCBI Taxonomy" id="1903704"/>
    <lineage>
        <taxon>Bacteria</taxon>
        <taxon>Bacillati</taxon>
        <taxon>Bacillota</taxon>
        <taxon>Bacilli</taxon>
        <taxon>Bacillales</taxon>
        <taxon>Alicyclobacillaceae</taxon>
        <taxon>Tumebacillus</taxon>
    </lineage>
</organism>
<keyword evidence="5" id="KW-1185">Reference proteome</keyword>
<feature type="domain" description="SLH" evidence="3">
    <location>
        <begin position="334"/>
        <end position="395"/>
    </location>
</feature>
<feature type="domain" description="SLH" evidence="3">
    <location>
        <begin position="396"/>
        <end position="459"/>
    </location>
</feature>
<reference evidence="5" key="1">
    <citation type="submission" date="2017-05" db="EMBL/GenBank/DDBJ databases">
        <authorList>
            <person name="Sung H."/>
        </authorList>
    </citation>
    <scope>NUCLEOTIDE SEQUENCE [LARGE SCALE GENOMIC DNA]</scope>
    <source>
        <strain evidence="5">AR23208</strain>
    </source>
</reference>
<evidence type="ECO:0000256" key="1">
    <source>
        <dbReference type="ARBA" id="ARBA00022737"/>
    </source>
</evidence>
<dbReference type="EMBL" id="CP021434">
    <property type="protein sequence ID" value="ARU59800.1"/>
    <property type="molecule type" value="Genomic_DNA"/>
</dbReference>
<feature type="chain" id="PRO_5012078545" description="SLH domain-containing protein" evidence="2">
    <location>
        <begin position="29"/>
        <end position="511"/>
    </location>
</feature>
<gene>
    <name evidence="4" type="ORF">CBW65_01085</name>
</gene>